<dbReference type="InterPro" id="IPR011990">
    <property type="entry name" value="TPR-like_helical_dom_sf"/>
</dbReference>
<evidence type="ECO:0000256" key="4">
    <source>
        <dbReference type="ARBA" id="ARBA00023136"/>
    </source>
</evidence>
<feature type="domain" description="RagB/SusD" evidence="6">
    <location>
        <begin position="333"/>
        <end position="463"/>
    </location>
</feature>
<evidence type="ECO:0000313" key="8">
    <source>
        <dbReference type="EMBL" id="ASF41729.1"/>
    </source>
</evidence>
<keyword evidence="9" id="KW-1185">Reference proteome</keyword>
<dbReference type="RefSeq" id="WP_088592953.1">
    <property type="nucleotide sequence ID" value="NZ_CP022022.1"/>
</dbReference>
<sequence length="463" mass="53215">MKRIITTIIFSALFFTACEKYTDLTPKGEKIINTAEEYYDLVVLPTKNYPPFDFRTLVDDNWVKESSIVGKTPDKNSINFYYDETAPRADYIESSPFYNNVYSYIGRWNMIISTVDYAKDNGSLKARAKAESRLLRAFDYFMLVNVYAKGYNPATAATDGGVCLMREFDLEAHPTKATVKEVYDFIQEDIEAALPLLQEHPVNIYHPSLAFGYALKARVHLFRREYQQALAAAQKSLSYNNQLIDMVAYEAHPTPITVDKNPEVLNLAYMNGHTEMNIWYIYPVSPEFCNLFDATNDMRFKLFFNKNHRYNDRGSGTANWDMLSTKFFYPTVGMKTGEMYLTMAECQARLGDLNGAMQTVNTLRSKRVKGSGATLATPATTEETVKLIINERRRELAMGFNRFFDLKRLNTEPAYAKTLQRTFPLVNTTVPQRTYTLRPNSPMYIVPFPKDVMEKNLSLTQNY</sequence>
<proteinExistence type="inferred from homology"/>
<dbReference type="PROSITE" id="PS51257">
    <property type="entry name" value="PROKAR_LIPOPROTEIN"/>
    <property type="match status" value="1"/>
</dbReference>
<dbReference type="AlphaFoldDB" id="A0A1Z4BKF5"/>
<evidence type="ECO:0000256" key="5">
    <source>
        <dbReference type="ARBA" id="ARBA00023237"/>
    </source>
</evidence>
<accession>A0A1Z4BKF5</accession>
<protein>
    <submittedName>
        <fullName evidence="8">RagB/SusD family nutrient uptake outer membrane protein</fullName>
    </submittedName>
</protein>
<comment type="similarity">
    <text evidence="2">Belongs to the SusD family.</text>
</comment>
<dbReference type="Pfam" id="PF07980">
    <property type="entry name" value="SusD_RagB"/>
    <property type="match status" value="1"/>
</dbReference>
<dbReference type="Gene3D" id="1.25.40.390">
    <property type="match status" value="2"/>
</dbReference>
<evidence type="ECO:0000259" key="6">
    <source>
        <dbReference type="Pfam" id="PF07980"/>
    </source>
</evidence>
<dbReference type="InterPro" id="IPR012944">
    <property type="entry name" value="SusD_RagB_dom"/>
</dbReference>
<keyword evidence="3" id="KW-0732">Signal</keyword>
<reference evidence="9" key="1">
    <citation type="submission" date="2017-06" db="EMBL/GenBank/DDBJ databases">
        <title>Complete genome sequence of Capnocytophaga sp. KCOM 1579 (=ChDC OS43) isolated from a human refractory periapical abscess lesion.</title>
        <authorList>
            <person name="Kook J.-K."/>
            <person name="Park S.-N."/>
            <person name="Lim Y.K."/>
            <person name="Roh H."/>
        </authorList>
    </citation>
    <scope>NUCLEOTIDE SEQUENCE [LARGE SCALE GENOMIC DNA]</scope>
    <source>
        <strain evidence="9">ChDC OS43</strain>
    </source>
</reference>
<evidence type="ECO:0000259" key="7">
    <source>
        <dbReference type="Pfam" id="PF14322"/>
    </source>
</evidence>
<evidence type="ECO:0000313" key="9">
    <source>
        <dbReference type="Proteomes" id="UP000197007"/>
    </source>
</evidence>
<dbReference type="InterPro" id="IPR033985">
    <property type="entry name" value="SusD-like_N"/>
</dbReference>
<evidence type="ECO:0000256" key="3">
    <source>
        <dbReference type="ARBA" id="ARBA00022729"/>
    </source>
</evidence>
<dbReference type="KEGG" id="capn:CBG49_00765"/>
<dbReference type="Proteomes" id="UP000197007">
    <property type="component" value="Chromosome"/>
</dbReference>
<organism evidence="8 9">
    <name type="scientific">Capnocytophaga endodontalis</name>
    <dbReference type="NCBI Taxonomy" id="2708117"/>
    <lineage>
        <taxon>Bacteria</taxon>
        <taxon>Pseudomonadati</taxon>
        <taxon>Bacteroidota</taxon>
        <taxon>Flavobacteriia</taxon>
        <taxon>Flavobacteriales</taxon>
        <taxon>Flavobacteriaceae</taxon>
        <taxon>Capnocytophaga</taxon>
    </lineage>
</organism>
<gene>
    <name evidence="8" type="ORF">CBG49_00765</name>
</gene>
<evidence type="ECO:0000256" key="2">
    <source>
        <dbReference type="ARBA" id="ARBA00006275"/>
    </source>
</evidence>
<dbReference type="EMBL" id="CP022022">
    <property type="protein sequence ID" value="ASF41729.1"/>
    <property type="molecule type" value="Genomic_DNA"/>
</dbReference>
<evidence type="ECO:0000256" key="1">
    <source>
        <dbReference type="ARBA" id="ARBA00004442"/>
    </source>
</evidence>
<name>A0A1Z4BKF5_9FLAO</name>
<keyword evidence="5" id="KW-0998">Cell outer membrane</keyword>
<feature type="domain" description="SusD-like N-terminal" evidence="7">
    <location>
        <begin position="73"/>
        <end position="221"/>
    </location>
</feature>
<keyword evidence="4" id="KW-0472">Membrane</keyword>
<dbReference type="Pfam" id="PF14322">
    <property type="entry name" value="SusD-like_3"/>
    <property type="match status" value="1"/>
</dbReference>
<dbReference type="GO" id="GO:0009279">
    <property type="term" value="C:cell outer membrane"/>
    <property type="evidence" value="ECO:0007669"/>
    <property type="project" value="UniProtKB-SubCell"/>
</dbReference>
<dbReference type="SUPFAM" id="SSF48452">
    <property type="entry name" value="TPR-like"/>
    <property type="match status" value="1"/>
</dbReference>
<comment type="subcellular location">
    <subcellularLocation>
        <location evidence="1">Cell outer membrane</location>
    </subcellularLocation>
</comment>